<evidence type="ECO:0000256" key="2">
    <source>
        <dbReference type="ARBA" id="ARBA00022980"/>
    </source>
</evidence>
<organism evidence="6 7">
    <name type="scientific">Hondaea fermentalgiana</name>
    <dbReference type="NCBI Taxonomy" id="2315210"/>
    <lineage>
        <taxon>Eukaryota</taxon>
        <taxon>Sar</taxon>
        <taxon>Stramenopiles</taxon>
        <taxon>Bigyra</taxon>
        <taxon>Labyrinthulomycetes</taxon>
        <taxon>Thraustochytrida</taxon>
        <taxon>Thraustochytriidae</taxon>
        <taxon>Hondaea</taxon>
    </lineage>
</organism>
<dbReference type="FunCoup" id="A0A2R5G8U4">
    <property type="interactions" value="302"/>
</dbReference>
<dbReference type="GO" id="GO:0005840">
    <property type="term" value="C:ribosome"/>
    <property type="evidence" value="ECO:0007669"/>
    <property type="project" value="UniProtKB-KW"/>
</dbReference>
<dbReference type="InParanoid" id="A0A2R5G8U4"/>
<dbReference type="Proteomes" id="UP000241890">
    <property type="component" value="Unassembled WGS sequence"/>
</dbReference>
<protein>
    <recommendedName>
        <fullName evidence="4">60S ribosomal protein L36</fullName>
    </recommendedName>
</protein>
<dbReference type="GO" id="GO:0003735">
    <property type="term" value="F:structural constituent of ribosome"/>
    <property type="evidence" value="ECO:0007669"/>
    <property type="project" value="InterPro"/>
</dbReference>
<comment type="similarity">
    <text evidence="1 4">Belongs to the eukaryotic ribosomal protein eL36 family.</text>
</comment>
<reference evidence="6 7" key="1">
    <citation type="submission" date="2017-12" db="EMBL/GenBank/DDBJ databases">
        <title>Sequencing, de novo assembly and annotation of complete genome of a new Thraustochytrid species, strain FCC1311.</title>
        <authorList>
            <person name="Sedici K."/>
            <person name="Godart F."/>
            <person name="Aiese Cigliano R."/>
            <person name="Sanseverino W."/>
            <person name="Barakat M."/>
            <person name="Ortet P."/>
            <person name="Marechal E."/>
            <person name="Cagnac O."/>
            <person name="Amato A."/>
        </authorList>
    </citation>
    <scope>NUCLEOTIDE SEQUENCE [LARGE SCALE GENOMIC DNA]</scope>
</reference>
<proteinExistence type="inferred from homology"/>
<dbReference type="OrthoDB" id="25649at2759"/>
<dbReference type="InterPro" id="IPR000509">
    <property type="entry name" value="Ribosomal_eL36"/>
</dbReference>
<comment type="caution">
    <text evidence="6">The sequence shown here is derived from an EMBL/GenBank/DDBJ whole genome shotgun (WGS) entry which is preliminary data.</text>
</comment>
<feature type="compositionally biased region" description="Basic residues" evidence="5">
    <location>
        <begin position="27"/>
        <end position="38"/>
    </location>
</feature>
<feature type="region of interest" description="Disordered" evidence="5">
    <location>
        <begin position="1"/>
        <end position="38"/>
    </location>
</feature>
<dbReference type="InterPro" id="IPR038097">
    <property type="entry name" value="Ribosomal_eL36_sf"/>
</dbReference>
<gene>
    <name evidence="6" type="ORF">FCC1311_024192</name>
</gene>
<dbReference type="GO" id="GO:1990904">
    <property type="term" value="C:ribonucleoprotein complex"/>
    <property type="evidence" value="ECO:0007669"/>
    <property type="project" value="UniProtKB-KW"/>
</dbReference>
<keyword evidence="3 4" id="KW-0687">Ribonucleoprotein</keyword>
<keyword evidence="2 4" id="KW-0689">Ribosomal protein</keyword>
<evidence type="ECO:0000256" key="4">
    <source>
        <dbReference type="RuleBase" id="RU000665"/>
    </source>
</evidence>
<evidence type="ECO:0000256" key="5">
    <source>
        <dbReference type="SAM" id="MobiDB-lite"/>
    </source>
</evidence>
<evidence type="ECO:0000313" key="7">
    <source>
        <dbReference type="Proteomes" id="UP000241890"/>
    </source>
</evidence>
<dbReference type="FunFam" id="1.10.10.1760:FF:000001">
    <property type="entry name" value="60S ribosomal protein L36"/>
    <property type="match status" value="1"/>
</dbReference>
<accession>A0A2R5G8U4</accession>
<dbReference type="EMBL" id="BEYU01000019">
    <property type="protein sequence ID" value="GBG26198.1"/>
    <property type="molecule type" value="Genomic_DNA"/>
</dbReference>
<sequence>MSASGIVRGPNKGHIVEKRPNASSSRPSRRVGRKSKRVHQVRGLIREVAGLAPYEKRIIDVIKVMGGSADKKIYKVAKARLGSHRRAILKRDELKNLAATMRARGQH</sequence>
<evidence type="ECO:0000256" key="1">
    <source>
        <dbReference type="ARBA" id="ARBA00006509"/>
    </source>
</evidence>
<dbReference type="PANTHER" id="PTHR10114">
    <property type="entry name" value="60S RIBOSOMAL PROTEIN L36"/>
    <property type="match status" value="1"/>
</dbReference>
<dbReference type="GO" id="GO:0006412">
    <property type="term" value="P:translation"/>
    <property type="evidence" value="ECO:0007669"/>
    <property type="project" value="InterPro"/>
</dbReference>
<name>A0A2R5G8U4_9STRA</name>
<dbReference type="PROSITE" id="PS01190">
    <property type="entry name" value="RIBOSOMAL_L36E"/>
    <property type="match status" value="1"/>
</dbReference>
<keyword evidence="7" id="KW-1185">Reference proteome</keyword>
<dbReference type="AlphaFoldDB" id="A0A2R5G8U4"/>
<dbReference type="Gene3D" id="1.10.10.1760">
    <property type="entry name" value="60S ribosomal protein L36"/>
    <property type="match status" value="1"/>
</dbReference>
<evidence type="ECO:0000256" key="3">
    <source>
        <dbReference type="ARBA" id="ARBA00023274"/>
    </source>
</evidence>
<dbReference type="Pfam" id="PF01158">
    <property type="entry name" value="Ribosomal_L36e"/>
    <property type="match status" value="1"/>
</dbReference>
<evidence type="ECO:0000313" key="6">
    <source>
        <dbReference type="EMBL" id="GBG26198.1"/>
    </source>
</evidence>